<dbReference type="STRING" id="743299.Acife_1183"/>
<dbReference type="RefSeq" id="WP_014028599.1">
    <property type="nucleotide sequence ID" value="NC_015942.1"/>
</dbReference>
<dbReference type="Proteomes" id="UP000009220">
    <property type="component" value="Chromosome"/>
</dbReference>
<evidence type="ECO:0000313" key="2">
    <source>
        <dbReference type="Proteomes" id="UP000009220"/>
    </source>
</evidence>
<evidence type="ECO:0000313" key="1">
    <source>
        <dbReference type="EMBL" id="AEM47342.1"/>
    </source>
</evidence>
<dbReference type="KEGG" id="afi:Acife_1183"/>
<proteinExistence type="predicted"/>
<sequence>MTKSTTAMQATIEGLLATEPMTAQEIADKSGATVALVRLAITTLEHKGKMVSVGHRPVRYCAPAKPAKARAGITLTRWVNIHSIIKWINHR</sequence>
<dbReference type="AlphaFoldDB" id="G0JPB1"/>
<dbReference type="InterPro" id="IPR036388">
    <property type="entry name" value="WH-like_DNA-bd_sf"/>
</dbReference>
<dbReference type="InterPro" id="IPR036390">
    <property type="entry name" value="WH_DNA-bd_sf"/>
</dbReference>
<dbReference type="EMBL" id="CP002985">
    <property type="protein sequence ID" value="AEM47342.1"/>
    <property type="molecule type" value="Genomic_DNA"/>
</dbReference>
<gene>
    <name evidence="1" type="ORF">Acife_1183</name>
</gene>
<dbReference type="Gene3D" id="1.10.10.10">
    <property type="entry name" value="Winged helix-like DNA-binding domain superfamily/Winged helix DNA-binding domain"/>
    <property type="match status" value="1"/>
</dbReference>
<dbReference type="HOGENOM" id="CLU_2420294_0_0_6"/>
<protein>
    <submittedName>
        <fullName evidence="1">Uncharacterized protein</fullName>
    </submittedName>
</protein>
<name>G0JPB1_9PROT</name>
<dbReference type="SUPFAM" id="SSF46785">
    <property type="entry name" value="Winged helix' DNA-binding domain"/>
    <property type="match status" value="1"/>
</dbReference>
<reference evidence="1 2" key="1">
    <citation type="journal article" date="2011" name="J. Bacteriol.">
        <title>Draft genome of the psychrotolerant acidophile Acidithiobacillus ferrivorans SS3.</title>
        <authorList>
            <person name="Liljeqvist M."/>
            <person name="Valdes J."/>
            <person name="Holmes D.S."/>
            <person name="Dopson M."/>
        </authorList>
    </citation>
    <scope>NUCLEOTIDE SEQUENCE [LARGE SCALE GENOMIC DNA]</scope>
    <source>
        <strain evidence="1 2">SS3</strain>
    </source>
</reference>
<accession>G0JPB1</accession>
<organism evidence="1 2">
    <name type="scientific">Acidithiobacillus ferrivorans SS3</name>
    <dbReference type="NCBI Taxonomy" id="743299"/>
    <lineage>
        <taxon>Bacteria</taxon>
        <taxon>Pseudomonadati</taxon>
        <taxon>Pseudomonadota</taxon>
        <taxon>Acidithiobacillia</taxon>
        <taxon>Acidithiobacillales</taxon>
        <taxon>Acidithiobacillaceae</taxon>
        <taxon>Acidithiobacillus</taxon>
    </lineage>
</organism>